<name>A0A540RA84_9CORY</name>
<dbReference type="AlphaFoldDB" id="A0A540RA84"/>
<evidence type="ECO:0000256" key="5">
    <source>
        <dbReference type="ARBA" id="ARBA00023136"/>
    </source>
</evidence>
<dbReference type="PANTHER" id="PTHR35007">
    <property type="entry name" value="INTEGRAL MEMBRANE PROTEIN-RELATED"/>
    <property type="match status" value="1"/>
</dbReference>
<keyword evidence="5 6" id="KW-0472">Membrane</keyword>
<evidence type="ECO:0000256" key="2">
    <source>
        <dbReference type="ARBA" id="ARBA00022475"/>
    </source>
</evidence>
<dbReference type="Proteomes" id="UP000318080">
    <property type="component" value="Unassembled WGS sequence"/>
</dbReference>
<accession>A0A540RA84</accession>
<dbReference type="EMBL" id="VHIR01000002">
    <property type="protein sequence ID" value="TQE44294.1"/>
    <property type="molecule type" value="Genomic_DNA"/>
</dbReference>
<reference evidence="8 9" key="1">
    <citation type="submission" date="2019-06" db="EMBL/GenBank/DDBJ databases">
        <title>Draft genome of C. phoceense Strain 272.</title>
        <authorList>
            <person name="Pacheco L.G.C."/>
            <person name="Barberis C.M."/>
            <person name="Almuzara M.N."/>
            <person name="Traglia G.M."/>
            <person name="Santos C.S."/>
            <person name="Rocha D.J.P.G."/>
            <person name="Aguiar E.R.G.R."/>
            <person name="Vay C.A."/>
        </authorList>
    </citation>
    <scope>NUCLEOTIDE SEQUENCE [LARGE SCALE GENOMIC DNA]</scope>
    <source>
        <strain evidence="8 9">272</strain>
    </source>
</reference>
<keyword evidence="2" id="KW-1003">Cell membrane</keyword>
<dbReference type="RefSeq" id="WP_070539261.1">
    <property type="nucleotide sequence ID" value="NZ_JADPQA010000004.1"/>
</dbReference>
<evidence type="ECO:0000256" key="6">
    <source>
        <dbReference type="SAM" id="Phobius"/>
    </source>
</evidence>
<organism evidence="8 9">
    <name type="scientific">Corynebacterium phoceense</name>
    <dbReference type="NCBI Taxonomy" id="1686286"/>
    <lineage>
        <taxon>Bacteria</taxon>
        <taxon>Bacillati</taxon>
        <taxon>Actinomycetota</taxon>
        <taxon>Actinomycetes</taxon>
        <taxon>Mycobacteriales</taxon>
        <taxon>Corynebacteriaceae</taxon>
        <taxon>Corynebacterium</taxon>
    </lineage>
</organism>
<evidence type="ECO:0000256" key="1">
    <source>
        <dbReference type="ARBA" id="ARBA00004651"/>
    </source>
</evidence>
<dbReference type="Pfam" id="PF00482">
    <property type="entry name" value="T2SSF"/>
    <property type="match status" value="1"/>
</dbReference>
<evidence type="ECO:0000259" key="7">
    <source>
        <dbReference type="Pfam" id="PF00482"/>
    </source>
</evidence>
<dbReference type="GO" id="GO:0005886">
    <property type="term" value="C:plasma membrane"/>
    <property type="evidence" value="ECO:0007669"/>
    <property type="project" value="UniProtKB-SubCell"/>
</dbReference>
<proteinExistence type="predicted"/>
<feature type="transmembrane region" description="Helical" evidence="6">
    <location>
        <begin position="160"/>
        <end position="182"/>
    </location>
</feature>
<dbReference type="PANTHER" id="PTHR35007:SF3">
    <property type="entry name" value="POSSIBLE CONSERVED ALANINE RICH MEMBRANE PROTEIN"/>
    <property type="match status" value="1"/>
</dbReference>
<protein>
    <recommendedName>
        <fullName evidence="7">Type II secretion system protein GspF domain-containing protein</fullName>
    </recommendedName>
</protein>
<gene>
    <name evidence="8" type="ORF">EJK80_01520</name>
</gene>
<dbReference type="InterPro" id="IPR018076">
    <property type="entry name" value="T2SS_GspF_dom"/>
</dbReference>
<comment type="caution">
    <text evidence="8">The sequence shown here is derived from an EMBL/GenBank/DDBJ whole genome shotgun (WGS) entry which is preliminary data.</text>
</comment>
<dbReference type="STRING" id="1686286.GCA_900092335_00560"/>
<sequence length="187" mass="18974">MTLSFILLAAAALALTVEDAARSNPKRPRDGPAWIRRFASQPTPDHIGAAFDIELFAACLRAGLGPAGAAAAVATVAHPAARSAWTATAARLGLGVPAARAWEPLRAVPGLEELAGLVVMSQNSGASIVPGCTRLAAALRADAADAATARAERAGVLISLPLALCFLPAFIVLGLVPIVVSLSAQML</sequence>
<evidence type="ECO:0000256" key="3">
    <source>
        <dbReference type="ARBA" id="ARBA00022692"/>
    </source>
</evidence>
<evidence type="ECO:0000313" key="8">
    <source>
        <dbReference type="EMBL" id="TQE44294.1"/>
    </source>
</evidence>
<keyword evidence="4 6" id="KW-1133">Transmembrane helix</keyword>
<feature type="domain" description="Type II secretion system protein GspF" evidence="7">
    <location>
        <begin position="54"/>
        <end position="174"/>
    </location>
</feature>
<evidence type="ECO:0000313" key="9">
    <source>
        <dbReference type="Proteomes" id="UP000318080"/>
    </source>
</evidence>
<comment type="subcellular location">
    <subcellularLocation>
        <location evidence="1">Cell membrane</location>
        <topology evidence="1">Multi-pass membrane protein</topology>
    </subcellularLocation>
</comment>
<keyword evidence="9" id="KW-1185">Reference proteome</keyword>
<evidence type="ECO:0000256" key="4">
    <source>
        <dbReference type="ARBA" id="ARBA00022989"/>
    </source>
</evidence>
<keyword evidence="3 6" id="KW-0812">Transmembrane</keyword>